<dbReference type="Proteomes" id="UP001465668">
    <property type="component" value="Unassembled WGS sequence"/>
</dbReference>
<feature type="compositionally biased region" description="Low complexity" evidence="1">
    <location>
        <begin position="196"/>
        <end position="206"/>
    </location>
</feature>
<feature type="region of interest" description="Disordered" evidence="1">
    <location>
        <begin position="1"/>
        <end position="100"/>
    </location>
</feature>
<reference evidence="2 3" key="1">
    <citation type="submission" date="2024-02" db="EMBL/GenBank/DDBJ databases">
        <title>First draft genome assembly of two strains of Seiridium cardinale.</title>
        <authorList>
            <person name="Emiliani G."/>
            <person name="Scali E."/>
        </authorList>
    </citation>
    <scope>NUCLEOTIDE SEQUENCE [LARGE SCALE GENOMIC DNA]</scope>
    <source>
        <strain evidence="2 3">BM-138-000479</strain>
    </source>
</reference>
<feature type="compositionally biased region" description="Polar residues" evidence="1">
    <location>
        <begin position="151"/>
        <end position="161"/>
    </location>
</feature>
<evidence type="ECO:0000313" key="3">
    <source>
        <dbReference type="Proteomes" id="UP001465668"/>
    </source>
</evidence>
<comment type="caution">
    <text evidence="2">The sequence shown here is derived from an EMBL/GenBank/DDBJ whole genome shotgun (WGS) entry which is preliminary data.</text>
</comment>
<dbReference type="EMBL" id="JARVKM010000051">
    <property type="protein sequence ID" value="KAK9773382.1"/>
    <property type="molecule type" value="Genomic_DNA"/>
</dbReference>
<feature type="region of interest" description="Disordered" evidence="1">
    <location>
        <begin position="132"/>
        <end position="236"/>
    </location>
</feature>
<evidence type="ECO:0000313" key="2">
    <source>
        <dbReference type="EMBL" id="KAK9773382.1"/>
    </source>
</evidence>
<evidence type="ECO:0000256" key="1">
    <source>
        <dbReference type="SAM" id="MobiDB-lite"/>
    </source>
</evidence>
<gene>
    <name evidence="2" type="ORF">SCAR479_09915</name>
</gene>
<keyword evidence="3" id="KW-1185">Reference proteome</keyword>
<sequence length="250" mass="26935">MPGSHHSKSAHSWEQRSHISHPSQAGSHGSHHTYAGSHASQHSQAGSRTSHHSQAGSRASYHSQRGDSEQSGSVALSRARSDGGRRSQYQPPGRPVIYGGREWHISADGSFDAMYDLETQLRHNAEIAAGVPSLAPDDSISNAGPLHQRRASSTYPGSSHSAAEHNRGYGPSGSGSKSHHSSSSSHHSSRSHARSQSHGSSQFHGSNTQSSHSRESSRSSFVEEGGTEVVRLKDGRLALSRKKRNKFLWF</sequence>
<feature type="compositionally biased region" description="Polar residues" evidence="1">
    <location>
        <begin position="38"/>
        <end position="74"/>
    </location>
</feature>
<organism evidence="2 3">
    <name type="scientific">Seiridium cardinale</name>
    <dbReference type="NCBI Taxonomy" id="138064"/>
    <lineage>
        <taxon>Eukaryota</taxon>
        <taxon>Fungi</taxon>
        <taxon>Dikarya</taxon>
        <taxon>Ascomycota</taxon>
        <taxon>Pezizomycotina</taxon>
        <taxon>Sordariomycetes</taxon>
        <taxon>Xylariomycetidae</taxon>
        <taxon>Amphisphaeriales</taxon>
        <taxon>Sporocadaceae</taxon>
        <taxon>Seiridium</taxon>
    </lineage>
</organism>
<name>A0ABR2XHY1_9PEZI</name>
<proteinExistence type="predicted"/>
<accession>A0ABR2XHY1</accession>
<protein>
    <submittedName>
        <fullName evidence="2">Uncharacterized protein</fullName>
    </submittedName>
</protein>